<dbReference type="Proteomes" id="UP000288216">
    <property type="component" value="Unassembled WGS sequence"/>
</dbReference>
<dbReference type="Gene3D" id="1.25.40.410">
    <property type="match status" value="2"/>
</dbReference>
<feature type="region of interest" description="Disordered" evidence="2">
    <location>
        <begin position="570"/>
        <end position="589"/>
    </location>
</feature>
<dbReference type="GO" id="GO:0007520">
    <property type="term" value="P:myoblast fusion"/>
    <property type="evidence" value="ECO:0007669"/>
    <property type="project" value="TreeGrafter"/>
</dbReference>
<comment type="caution">
    <text evidence="4">The sequence shown here is derived from an EMBL/GenBank/DDBJ whole genome shotgun (WGS) entry which is preliminary data.</text>
</comment>
<dbReference type="PROSITE" id="PS51651">
    <property type="entry name" value="DOCKER"/>
    <property type="match status" value="1"/>
</dbReference>
<dbReference type="GO" id="GO:0031267">
    <property type="term" value="F:small GTPase binding"/>
    <property type="evidence" value="ECO:0007669"/>
    <property type="project" value="TreeGrafter"/>
</dbReference>
<accession>A0A401PP74</accession>
<dbReference type="InterPro" id="IPR043161">
    <property type="entry name" value="DOCK_C_lobe_A"/>
</dbReference>
<keyword evidence="5" id="KW-1185">Reference proteome</keyword>
<dbReference type="InterPro" id="IPR046773">
    <property type="entry name" value="DOCKER_Lobe_C"/>
</dbReference>
<evidence type="ECO:0000256" key="1">
    <source>
        <dbReference type="PROSITE-ProRule" id="PRU00984"/>
    </source>
</evidence>
<dbReference type="GO" id="GO:0005886">
    <property type="term" value="C:plasma membrane"/>
    <property type="evidence" value="ECO:0007669"/>
    <property type="project" value="TreeGrafter"/>
</dbReference>
<gene>
    <name evidence="4" type="ORF">scyTo_0018917</name>
</gene>
<dbReference type="InterPro" id="IPR026791">
    <property type="entry name" value="DOCK"/>
</dbReference>
<dbReference type="GO" id="GO:0016477">
    <property type="term" value="P:cell migration"/>
    <property type="evidence" value="ECO:0007669"/>
    <property type="project" value="TreeGrafter"/>
</dbReference>
<evidence type="ECO:0000313" key="4">
    <source>
        <dbReference type="EMBL" id="GCB74919.1"/>
    </source>
</evidence>
<dbReference type="GO" id="GO:0005085">
    <property type="term" value="F:guanyl-nucleotide exchange factor activity"/>
    <property type="evidence" value="ECO:0007669"/>
    <property type="project" value="InterPro"/>
</dbReference>
<dbReference type="InterPro" id="IPR043162">
    <property type="entry name" value="DOCK_C_lobe_C"/>
</dbReference>
<dbReference type="Gene3D" id="1.20.58.740">
    <property type="match status" value="1"/>
</dbReference>
<dbReference type="AlphaFoldDB" id="A0A401PP74"/>
<dbReference type="InterPro" id="IPR046770">
    <property type="entry name" value="DOCKER_Lobe_B"/>
</dbReference>
<dbReference type="PANTHER" id="PTHR45653:SF3">
    <property type="entry name" value="DEDICATOR OF CYTOKINESIS PROTEIN 5"/>
    <property type="match status" value="1"/>
</dbReference>
<feature type="domain" description="DOCKER" evidence="3">
    <location>
        <begin position="1"/>
        <end position="447"/>
    </location>
</feature>
<dbReference type="GO" id="GO:0005737">
    <property type="term" value="C:cytoplasm"/>
    <property type="evidence" value="ECO:0007669"/>
    <property type="project" value="TreeGrafter"/>
</dbReference>
<evidence type="ECO:0000313" key="5">
    <source>
        <dbReference type="Proteomes" id="UP000288216"/>
    </source>
</evidence>
<dbReference type="InterPro" id="IPR056372">
    <property type="entry name" value="TPR_DOCK"/>
</dbReference>
<name>A0A401PP74_SCYTO</name>
<sequence>MVGPILEMTLVPEPELRRATIPIFFDMMQCEYSVNRSFHMFENELITKLDQEVEGGGGDEQYKVLLERTLLEHCRKHKYLAISGETFVLLVSSLLENLLDYRAIMHDGSKENKMSCTVNVLTFYKEKKREDIYIRYLYKLRDLHHQSCAAHLIHREDYQVLTNRELKEKLYQEIIHYCDKGKNRMFIHRGKEYERYEDFRLKLATHFPNAEKMTSTAPPSDELKTSPKQYAQCFTVKPVLNLPLHYKDKPVPEQILNFYRANEVQQFQYSRPFRKGKKDPDNEFATMWIERVTYTTAYNFPGILQWFEVKATMSEEISPLENAIETMERTNEKISNMVQQYAWDRTLPAHPLSMLLSGIVDASVMGGLANYEKAFFNSRYLQDHPEDQEKIETLKQLIALQIPLLTEGIRIHGEKSTEELKPLHARIASCFKELKEKVEKLYGVITLAPSLTDRKRSRSGSMVLPYIMSSTLWRLSTISVASSAASSSSTSSDSASSRPASNGSILDPLLERRPLPPARPDDTPDKDEFDGKASKSKRRERNLSKSQVIFERGQKNNLSTEKIYFSKIIAPQRPQRPKSLQFGDSRHSPLQTCSSQLTYLSLPSAAPSATRTLSYPTLQSSPEVTPDSVDLPPPTPPKNKPYEIGSQRDVSEVAPRLPDKISPRPPTPPPKVRRSQSIISAGYSFGAE</sequence>
<feature type="region of interest" description="Disordered" evidence="2">
    <location>
        <begin position="485"/>
        <end position="552"/>
    </location>
</feature>
<dbReference type="Pfam" id="PF23554">
    <property type="entry name" value="TPR_DOCK"/>
    <property type="match status" value="1"/>
</dbReference>
<dbReference type="GO" id="GO:0007264">
    <property type="term" value="P:small GTPase-mediated signal transduction"/>
    <property type="evidence" value="ECO:0007669"/>
    <property type="project" value="InterPro"/>
</dbReference>
<dbReference type="Pfam" id="PF20421">
    <property type="entry name" value="DHR-2_Lobe_C"/>
    <property type="match status" value="1"/>
</dbReference>
<dbReference type="OMA" id="WNDIELD"/>
<feature type="region of interest" description="Disordered" evidence="2">
    <location>
        <begin position="616"/>
        <end position="688"/>
    </location>
</feature>
<reference evidence="4 5" key="1">
    <citation type="journal article" date="2018" name="Nat. Ecol. Evol.">
        <title>Shark genomes provide insights into elasmobranch evolution and the origin of vertebrates.</title>
        <authorList>
            <person name="Hara Y"/>
            <person name="Yamaguchi K"/>
            <person name="Onimaru K"/>
            <person name="Kadota M"/>
            <person name="Koyanagi M"/>
            <person name="Keeley SD"/>
            <person name="Tatsumi K"/>
            <person name="Tanaka K"/>
            <person name="Motone F"/>
            <person name="Kageyama Y"/>
            <person name="Nozu R"/>
            <person name="Adachi N"/>
            <person name="Nishimura O"/>
            <person name="Nakagawa R"/>
            <person name="Tanegashima C"/>
            <person name="Kiyatake I"/>
            <person name="Matsumoto R"/>
            <person name="Murakumo K"/>
            <person name="Nishida K"/>
            <person name="Terakita A"/>
            <person name="Kuratani S"/>
            <person name="Sato K"/>
            <person name="Hyodo S Kuraku.S."/>
        </authorList>
    </citation>
    <scope>NUCLEOTIDE SEQUENCE [LARGE SCALE GENOMIC DNA]</scope>
</reference>
<evidence type="ECO:0000256" key="2">
    <source>
        <dbReference type="SAM" id="MobiDB-lite"/>
    </source>
</evidence>
<feature type="compositionally biased region" description="Low complexity" evidence="2">
    <location>
        <begin position="485"/>
        <end position="508"/>
    </location>
</feature>
<dbReference type="Pfam" id="PF20422">
    <property type="entry name" value="DHR-2_Lobe_B"/>
    <property type="match status" value="1"/>
</dbReference>
<dbReference type="STRING" id="75743.A0A401PP74"/>
<comment type="similarity">
    <text evidence="1">Belongs to the DOCK family.</text>
</comment>
<dbReference type="FunFam" id="1.20.58.740:FF:000004">
    <property type="entry name" value="Dedicator of cytokinesis protein 1"/>
    <property type="match status" value="1"/>
</dbReference>
<dbReference type="OrthoDB" id="18896at2759"/>
<evidence type="ECO:0000259" key="3">
    <source>
        <dbReference type="PROSITE" id="PS51651"/>
    </source>
</evidence>
<dbReference type="InterPro" id="IPR027357">
    <property type="entry name" value="DOCKER_dom"/>
</dbReference>
<organism evidence="4 5">
    <name type="scientific">Scyliorhinus torazame</name>
    <name type="common">Cloudy catshark</name>
    <name type="synonym">Catulus torazame</name>
    <dbReference type="NCBI Taxonomy" id="75743"/>
    <lineage>
        <taxon>Eukaryota</taxon>
        <taxon>Metazoa</taxon>
        <taxon>Chordata</taxon>
        <taxon>Craniata</taxon>
        <taxon>Vertebrata</taxon>
        <taxon>Chondrichthyes</taxon>
        <taxon>Elasmobranchii</taxon>
        <taxon>Galeomorphii</taxon>
        <taxon>Galeoidea</taxon>
        <taxon>Carcharhiniformes</taxon>
        <taxon>Scyliorhinidae</taxon>
        <taxon>Scyliorhinus</taxon>
    </lineage>
</organism>
<proteinExistence type="inferred from homology"/>
<dbReference type="PANTHER" id="PTHR45653">
    <property type="entry name" value="DEDICATOR OF CYTOKINESIS"/>
    <property type="match status" value="1"/>
</dbReference>
<protein>
    <recommendedName>
        <fullName evidence="3">DOCKER domain-containing protein</fullName>
    </recommendedName>
</protein>
<dbReference type="EMBL" id="BFAA01013612">
    <property type="protein sequence ID" value="GCB74919.1"/>
    <property type="molecule type" value="Genomic_DNA"/>
</dbReference>
<feature type="compositionally biased region" description="Basic and acidic residues" evidence="2">
    <location>
        <begin position="509"/>
        <end position="523"/>
    </location>
</feature>